<dbReference type="InterPro" id="IPR023416">
    <property type="entry name" value="Transthyretin/HIU_hydrolase_d"/>
</dbReference>
<evidence type="ECO:0000256" key="4">
    <source>
        <dbReference type="ARBA" id="ARBA00011881"/>
    </source>
</evidence>
<accession>G7DYX6</accession>
<dbReference type="InterPro" id="IPR023419">
    <property type="entry name" value="Transthyretin_CS"/>
</dbReference>
<dbReference type="InterPro" id="IPR014306">
    <property type="entry name" value="Hydroxyisourate_hydrolase"/>
</dbReference>
<dbReference type="PANTHER" id="PTHR10395:SF7">
    <property type="entry name" value="5-HYDROXYISOURATE HYDROLASE"/>
    <property type="match status" value="1"/>
</dbReference>
<dbReference type="PROSITE" id="PS00768">
    <property type="entry name" value="TRANSTHYRETIN_1"/>
    <property type="match status" value="1"/>
</dbReference>
<keyword evidence="7" id="KW-0378">Hydrolase</keyword>
<feature type="compositionally biased region" description="Low complexity" evidence="9">
    <location>
        <begin position="13"/>
        <end position="24"/>
    </location>
</feature>
<gene>
    <name evidence="11" type="primary">Mo02443</name>
    <name evidence="11" type="ORF">E5Q_02443</name>
</gene>
<evidence type="ECO:0000256" key="9">
    <source>
        <dbReference type="SAM" id="MobiDB-lite"/>
    </source>
</evidence>
<feature type="region of interest" description="Disordered" evidence="9">
    <location>
        <begin position="155"/>
        <end position="200"/>
    </location>
</feature>
<feature type="binding site" evidence="8">
    <location>
        <position position="213"/>
    </location>
    <ligand>
        <name>substrate</name>
    </ligand>
</feature>
<dbReference type="NCBIfam" id="TIGR02962">
    <property type="entry name" value="hdxy_isourate"/>
    <property type="match status" value="1"/>
</dbReference>
<feature type="binding site" evidence="8">
    <location>
        <position position="316"/>
    </location>
    <ligand>
        <name>substrate</name>
    </ligand>
</feature>
<dbReference type="PROSITE" id="PS00769">
    <property type="entry name" value="TRANSTHYRETIN_2"/>
    <property type="match status" value="1"/>
</dbReference>
<evidence type="ECO:0000256" key="7">
    <source>
        <dbReference type="ARBA" id="ARBA00022801"/>
    </source>
</evidence>
<dbReference type="InParanoid" id="G7DYX6"/>
<evidence type="ECO:0000259" key="10">
    <source>
        <dbReference type="SMART" id="SM00095"/>
    </source>
</evidence>
<reference evidence="11 12" key="2">
    <citation type="journal article" date="2012" name="Open Biol.">
        <title>Characteristics of nucleosomes and linker DNA regions on the genome of the basidiomycete Mixia osmundae revealed by mono- and dinucleosome mapping.</title>
        <authorList>
            <person name="Nishida H."/>
            <person name="Kondo S."/>
            <person name="Matsumoto T."/>
            <person name="Suzuki Y."/>
            <person name="Yoshikawa H."/>
            <person name="Taylor T.D."/>
            <person name="Sugiyama J."/>
        </authorList>
    </citation>
    <scope>NUCLEOTIDE SEQUENCE [LARGE SCALE GENOMIC DNA]</scope>
    <source>
        <strain evidence="12">CBS 9802 / IAM 14324 / JCM 22182 / KY 12970</strain>
    </source>
</reference>
<name>G7DYX6_MIXOS</name>
<organism evidence="11 12">
    <name type="scientific">Mixia osmundae (strain CBS 9802 / IAM 14324 / JCM 22182 / KY 12970)</name>
    <dbReference type="NCBI Taxonomy" id="764103"/>
    <lineage>
        <taxon>Eukaryota</taxon>
        <taxon>Fungi</taxon>
        <taxon>Dikarya</taxon>
        <taxon>Basidiomycota</taxon>
        <taxon>Pucciniomycotina</taxon>
        <taxon>Mixiomycetes</taxon>
        <taxon>Mixiales</taxon>
        <taxon>Mixiaceae</taxon>
        <taxon>Mixia</taxon>
    </lineage>
</organism>
<evidence type="ECO:0000313" key="11">
    <source>
        <dbReference type="EMBL" id="GAA95786.1"/>
    </source>
</evidence>
<dbReference type="AlphaFoldDB" id="G7DYX6"/>
<comment type="subunit">
    <text evidence="4">Homotetramer.</text>
</comment>
<dbReference type="EC" id="3.5.2.17" evidence="5"/>
<evidence type="ECO:0000256" key="3">
    <source>
        <dbReference type="ARBA" id="ARBA00009850"/>
    </source>
</evidence>
<dbReference type="SMART" id="SM00095">
    <property type="entry name" value="TR_THY"/>
    <property type="match status" value="1"/>
</dbReference>
<evidence type="ECO:0000256" key="2">
    <source>
        <dbReference type="ARBA" id="ARBA00002704"/>
    </source>
</evidence>
<comment type="similarity">
    <text evidence="3">Belongs to the transthyretin family. 5-hydroxyisourate hydrolase subfamily.</text>
</comment>
<feature type="domain" description="Transthyretin/hydroxyisourate hydrolase" evidence="10">
    <location>
        <begin position="207"/>
        <end position="318"/>
    </location>
</feature>
<comment type="catalytic activity">
    <reaction evidence="1">
        <text>5-hydroxyisourate + H2O = 5-hydroxy-2-oxo-4-ureido-2,5-dihydro-1H-imidazole-5-carboxylate + H(+)</text>
        <dbReference type="Rhea" id="RHEA:23736"/>
        <dbReference type="ChEBI" id="CHEBI:15377"/>
        <dbReference type="ChEBI" id="CHEBI:15378"/>
        <dbReference type="ChEBI" id="CHEBI:18072"/>
        <dbReference type="ChEBI" id="CHEBI:58639"/>
        <dbReference type="EC" id="3.5.2.17"/>
    </reaction>
</comment>
<dbReference type="EMBL" id="BABT02000063">
    <property type="protein sequence ID" value="GAA95786.1"/>
    <property type="molecule type" value="Genomic_DNA"/>
</dbReference>
<comment type="function">
    <text evidence="2">Catalyzes the hydrolysis of 5-hydroxyisourate (HIU) to 2-oxo-4-hydroxy-4-carboxy-5-ureidoimidazoline (OHCU).</text>
</comment>
<reference evidence="11 12" key="1">
    <citation type="journal article" date="2011" name="J. Gen. Appl. Microbiol.">
        <title>Draft genome sequencing of the enigmatic basidiomycete Mixia osmundae.</title>
        <authorList>
            <person name="Nishida H."/>
            <person name="Nagatsuka Y."/>
            <person name="Sugiyama J."/>
        </authorList>
    </citation>
    <scope>NUCLEOTIDE SEQUENCE [LARGE SCALE GENOMIC DNA]</scope>
    <source>
        <strain evidence="12">CBS 9802 / IAM 14324 / JCM 22182 / KY 12970</strain>
    </source>
</reference>
<dbReference type="GO" id="GO:0006144">
    <property type="term" value="P:purine nucleobase metabolic process"/>
    <property type="evidence" value="ECO:0007669"/>
    <property type="project" value="UniProtKB-KW"/>
</dbReference>
<dbReference type="PRINTS" id="PR00189">
    <property type="entry name" value="TRNSTHYRETIN"/>
</dbReference>
<dbReference type="STRING" id="764103.G7DYX6"/>
<feature type="region of interest" description="Disordered" evidence="9">
    <location>
        <begin position="1"/>
        <end position="42"/>
    </location>
</feature>
<dbReference type="Pfam" id="PF00576">
    <property type="entry name" value="Transthyretin"/>
    <property type="match status" value="1"/>
</dbReference>
<sequence length="319" mass="35000">MRRFHASYFSSSAADPQRPAQPAAPANPAPTPAQNAPTDVTVPAARNAFPVTDPSLPGVERANSAEMAADLSNNSPLDTPATRARKSAGGRPKDYVWTFYETTDDGELATCKNCGWQTEKPKAFRIRQHISSCPETPQTTKDEIARLQAQREATKLERRAVTNDEDSPTEANTPAKKRVKADPALFSHNGPPAASTSRVPILSGPLRSAITCHVLDSTTGKPGTDMEVRLDKLTQEGFSFLRSSSTNADGRCQTLLEPGFRPEIGIYKLTFMTNSYFTKRGVLGFYPFVEITFEVKDPMEHYHIPLLLSPFSYSTYRGS</sequence>
<comment type="caution">
    <text evidence="11">The sequence shown here is derived from an EMBL/GenBank/DDBJ whole genome shotgun (WGS) entry which is preliminary data.</text>
</comment>
<proteinExistence type="inferred from homology"/>
<keyword evidence="6" id="KW-0659">Purine metabolism</keyword>
<dbReference type="Gene3D" id="2.60.40.180">
    <property type="entry name" value="Transthyretin/hydroxyisourate hydrolase domain"/>
    <property type="match status" value="1"/>
</dbReference>
<protein>
    <recommendedName>
        <fullName evidence="5">hydroxyisourate hydrolase</fullName>
        <ecNumber evidence="5">3.5.2.17</ecNumber>
    </recommendedName>
</protein>
<feature type="binding site" evidence="8">
    <location>
        <position position="251"/>
    </location>
    <ligand>
        <name>substrate</name>
    </ligand>
</feature>
<evidence type="ECO:0000313" key="12">
    <source>
        <dbReference type="Proteomes" id="UP000009131"/>
    </source>
</evidence>
<dbReference type="eggNOG" id="KOG3006">
    <property type="taxonomic scope" value="Eukaryota"/>
</dbReference>
<dbReference type="FunFam" id="2.60.40.180:FF:000005">
    <property type="entry name" value="5-hydroxyisourate hydrolase"/>
    <property type="match status" value="1"/>
</dbReference>
<keyword evidence="12" id="KW-1185">Reference proteome</keyword>
<dbReference type="OrthoDB" id="10265230at2759"/>
<evidence type="ECO:0000256" key="5">
    <source>
        <dbReference type="ARBA" id="ARBA00012609"/>
    </source>
</evidence>
<evidence type="ECO:0000256" key="8">
    <source>
        <dbReference type="PIRSR" id="PIRSR600895-51"/>
    </source>
</evidence>
<dbReference type="GO" id="GO:0033971">
    <property type="term" value="F:hydroxyisourate hydrolase activity"/>
    <property type="evidence" value="ECO:0007669"/>
    <property type="project" value="UniProtKB-EC"/>
</dbReference>
<dbReference type="InterPro" id="IPR000895">
    <property type="entry name" value="Transthyretin/HIU_hydrolase"/>
</dbReference>
<dbReference type="HOGENOM" id="CLU_871802_0_0_1"/>
<dbReference type="InterPro" id="IPR023418">
    <property type="entry name" value="Thyroxine_BS"/>
</dbReference>
<dbReference type="Proteomes" id="UP000009131">
    <property type="component" value="Unassembled WGS sequence"/>
</dbReference>
<dbReference type="CDD" id="cd05822">
    <property type="entry name" value="TLP_HIUase"/>
    <property type="match status" value="1"/>
</dbReference>
<dbReference type="SUPFAM" id="SSF49472">
    <property type="entry name" value="Transthyretin (synonym: prealbumin)"/>
    <property type="match status" value="1"/>
</dbReference>
<dbReference type="InterPro" id="IPR036817">
    <property type="entry name" value="Transthyretin/HIU_hydrolase_sf"/>
</dbReference>
<evidence type="ECO:0000256" key="1">
    <source>
        <dbReference type="ARBA" id="ARBA00001043"/>
    </source>
</evidence>
<dbReference type="PANTHER" id="PTHR10395">
    <property type="entry name" value="URICASE AND TRANSTHYRETIN-RELATED"/>
    <property type="match status" value="1"/>
</dbReference>
<evidence type="ECO:0000256" key="6">
    <source>
        <dbReference type="ARBA" id="ARBA00022631"/>
    </source>
</evidence>